<comment type="caution">
    <text evidence="2">The sequence shown here is derived from an EMBL/GenBank/DDBJ whole genome shotgun (WGS) entry which is preliminary data.</text>
</comment>
<protein>
    <recommendedName>
        <fullName evidence="1">F-box domain-containing protein</fullName>
    </recommendedName>
</protein>
<dbReference type="Pfam" id="PF00646">
    <property type="entry name" value="F-box"/>
    <property type="match status" value="1"/>
</dbReference>
<feature type="domain" description="F-box" evidence="1">
    <location>
        <begin position="7"/>
        <end position="47"/>
    </location>
</feature>
<sequence>MAIGRELTDDLIADILRRLPPRGLAVSRCVCRAWRDLIDARRLLRADLLPRSVGGIFMNYTVLYYPEFFSRPTTGPSISGHLNFIPGFSKVVDHCNGLLLCTETTDDRDYVSNPATRQWARLPPRPTSQMGDAFDPIKCLVYDPTVSPHYKVLLIPSLPDEPKSMLDSEMKRSEWPPSSYALQVFSSRTGCWEERCFALEGERCKERLFVSEGGHMVQTIADMKVYWRGALYVLCKIDFILRISMSNAKYRLVPMPSDTEFKRYGCLSLGRSEKGVYCAFEHDWRGLRIFYLNESSDQVGWELKHIVDFTSFARKFHARGDYSEQLKGPWILQDINCYKHPYDNDEHKEIVEDNFEWNSDNDNVLNTEDMVEGFYEGYTAFIGFHPYKEIVFLNAALRRAVAYHWNTSKFQDLGNIYPKDYLEVAQHCTQLETSFIYTPCWMEDFPQNNLESWIED</sequence>
<dbReference type="SUPFAM" id="SSF81383">
    <property type="entry name" value="F-box domain"/>
    <property type="match status" value="1"/>
</dbReference>
<accession>A0A8T0NT56</accession>
<reference evidence="2" key="1">
    <citation type="submission" date="2020-05" db="EMBL/GenBank/DDBJ databases">
        <title>WGS assembly of Panicum virgatum.</title>
        <authorList>
            <person name="Lovell J.T."/>
            <person name="Jenkins J."/>
            <person name="Shu S."/>
            <person name="Juenger T.E."/>
            <person name="Schmutz J."/>
        </authorList>
    </citation>
    <scope>NUCLEOTIDE SEQUENCE</scope>
    <source>
        <strain evidence="2">AP13</strain>
    </source>
</reference>
<dbReference type="OrthoDB" id="668684at2759"/>
<dbReference type="InterPro" id="IPR001810">
    <property type="entry name" value="F-box_dom"/>
</dbReference>
<dbReference type="PANTHER" id="PTHR34591">
    <property type="entry name" value="OS03G0653100 PROTEIN-RELATED"/>
    <property type="match status" value="1"/>
</dbReference>
<evidence type="ECO:0000259" key="1">
    <source>
        <dbReference type="SMART" id="SM00256"/>
    </source>
</evidence>
<gene>
    <name evidence="2" type="ORF">PVAP13_9KG455500</name>
</gene>
<evidence type="ECO:0000313" key="2">
    <source>
        <dbReference type="EMBL" id="KAG2551735.1"/>
    </source>
</evidence>
<dbReference type="AlphaFoldDB" id="A0A8T0NT56"/>
<dbReference type="SMART" id="SM00256">
    <property type="entry name" value="FBOX"/>
    <property type="match status" value="1"/>
</dbReference>
<dbReference type="InterPro" id="IPR036047">
    <property type="entry name" value="F-box-like_dom_sf"/>
</dbReference>
<name>A0A8T0NT56_PANVG</name>
<dbReference type="InterPro" id="IPR056592">
    <property type="entry name" value="Beta-prop_At3g26010-like"/>
</dbReference>
<dbReference type="Proteomes" id="UP000823388">
    <property type="component" value="Chromosome 9K"/>
</dbReference>
<organism evidence="2 3">
    <name type="scientific">Panicum virgatum</name>
    <name type="common">Blackwell switchgrass</name>
    <dbReference type="NCBI Taxonomy" id="38727"/>
    <lineage>
        <taxon>Eukaryota</taxon>
        <taxon>Viridiplantae</taxon>
        <taxon>Streptophyta</taxon>
        <taxon>Embryophyta</taxon>
        <taxon>Tracheophyta</taxon>
        <taxon>Spermatophyta</taxon>
        <taxon>Magnoliopsida</taxon>
        <taxon>Liliopsida</taxon>
        <taxon>Poales</taxon>
        <taxon>Poaceae</taxon>
        <taxon>PACMAD clade</taxon>
        <taxon>Panicoideae</taxon>
        <taxon>Panicodae</taxon>
        <taxon>Paniceae</taxon>
        <taxon>Panicinae</taxon>
        <taxon>Panicum</taxon>
        <taxon>Panicum sect. Hiantes</taxon>
    </lineage>
</organism>
<keyword evidence="3" id="KW-1185">Reference proteome</keyword>
<dbReference type="Gene3D" id="1.20.1280.50">
    <property type="match status" value="1"/>
</dbReference>
<dbReference type="EMBL" id="CM029053">
    <property type="protein sequence ID" value="KAG2551735.1"/>
    <property type="molecule type" value="Genomic_DNA"/>
</dbReference>
<proteinExistence type="predicted"/>
<dbReference type="PANTHER" id="PTHR34591:SF56">
    <property type="entry name" value="F-BOX DOMAIN-CONTAINING PROTEIN"/>
    <property type="match status" value="1"/>
</dbReference>
<dbReference type="Pfam" id="PF24750">
    <property type="entry name" value="b-prop_At3g26010-like"/>
    <property type="match status" value="1"/>
</dbReference>
<evidence type="ECO:0000313" key="3">
    <source>
        <dbReference type="Proteomes" id="UP000823388"/>
    </source>
</evidence>